<feature type="binding site" evidence="4">
    <location>
        <position position="26"/>
    </location>
    <ligand>
        <name>FAD</name>
        <dbReference type="ChEBI" id="CHEBI:57692"/>
    </ligand>
</feature>
<feature type="binding site" evidence="4">
    <location>
        <begin position="45"/>
        <end position="46"/>
    </location>
    <ligand>
        <name>FAD</name>
        <dbReference type="ChEBI" id="CHEBI:57692"/>
    </ligand>
</feature>
<dbReference type="AlphaFoldDB" id="A0A147F6L2"/>
<dbReference type="Proteomes" id="UP000072189">
    <property type="component" value="Unassembled WGS sequence"/>
</dbReference>
<comment type="cofactor">
    <cofactor evidence="1">
        <name>FAD</name>
        <dbReference type="ChEBI" id="CHEBI:57692"/>
    </cofactor>
</comment>
<dbReference type="InterPro" id="IPR002937">
    <property type="entry name" value="Amino_oxidase"/>
</dbReference>
<keyword evidence="3" id="KW-0560">Oxidoreductase</keyword>
<evidence type="ECO:0000313" key="7">
    <source>
        <dbReference type="Proteomes" id="UP000072189"/>
    </source>
</evidence>
<reference evidence="6 7" key="1">
    <citation type="journal article" date="2016" name="Front. Microbiol.">
        <title>Genomic Resource of Rice Seed Associated Bacteria.</title>
        <authorList>
            <person name="Midha S."/>
            <person name="Bansal K."/>
            <person name="Sharma S."/>
            <person name="Kumar N."/>
            <person name="Patil P.P."/>
            <person name="Chaudhry V."/>
            <person name="Patil P.B."/>
        </authorList>
    </citation>
    <scope>NUCLEOTIDE SEQUENCE [LARGE SCALE GENOMIC DNA]</scope>
    <source>
        <strain evidence="6 7">RSA3</strain>
    </source>
</reference>
<dbReference type="PANTHER" id="PTHR43563">
    <property type="entry name" value="AMINE OXIDASE"/>
    <property type="match status" value="1"/>
</dbReference>
<dbReference type="Gene3D" id="1.10.405.10">
    <property type="entry name" value="Guanine Nucleotide Dissociation Inhibitor, domain 1"/>
    <property type="match status" value="1"/>
</dbReference>
<dbReference type="GO" id="GO:0004497">
    <property type="term" value="F:monooxygenase activity"/>
    <property type="evidence" value="ECO:0007669"/>
    <property type="project" value="UniProtKB-KW"/>
</dbReference>
<dbReference type="SUPFAM" id="SSF54373">
    <property type="entry name" value="FAD-linked reductases, C-terminal domain"/>
    <property type="match status" value="1"/>
</dbReference>
<feature type="domain" description="Amine oxidase" evidence="5">
    <location>
        <begin position="25"/>
        <end position="452"/>
    </location>
</feature>
<proteinExistence type="inferred from homology"/>
<comment type="caution">
    <text evidence="6">The sequence shown here is derived from an EMBL/GenBank/DDBJ whole genome shotgun (WGS) entry which is preliminary data.</text>
</comment>
<dbReference type="Gene3D" id="3.90.660.10">
    <property type="match status" value="1"/>
</dbReference>
<dbReference type="PRINTS" id="PR00757">
    <property type="entry name" value="AMINEOXDASEF"/>
</dbReference>
<name>A0A147F6L2_MICTE</name>
<comment type="similarity">
    <text evidence="2">Belongs to the flavin monoamine oxidase family.</text>
</comment>
<feature type="binding site" evidence="4">
    <location>
        <position position="243"/>
    </location>
    <ligand>
        <name>FAD</name>
        <dbReference type="ChEBI" id="CHEBI:57692"/>
    </ligand>
</feature>
<dbReference type="InterPro" id="IPR036188">
    <property type="entry name" value="FAD/NAD-bd_sf"/>
</dbReference>
<accession>A0A147F6L2</accession>
<feature type="binding site" evidence="4">
    <location>
        <position position="349"/>
    </location>
    <ligand>
        <name>substrate</name>
    </ligand>
</feature>
<dbReference type="InterPro" id="IPR050703">
    <property type="entry name" value="Flavin_MAO"/>
</dbReference>
<dbReference type="PATRIC" id="fig|2033.7.peg.2957"/>
<dbReference type="EMBL" id="LDRV01000067">
    <property type="protein sequence ID" value="KTS11149.1"/>
    <property type="molecule type" value="Genomic_DNA"/>
</dbReference>
<dbReference type="RefSeq" id="WP_058614381.1">
    <property type="nucleotide sequence ID" value="NZ_LDRV01000067.1"/>
</dbReference>
<evidence type="ECO:0000313" key="6">
    <source>
        <dbReference type="EMBL" id="KTS11149.1"/>
    </source>
</evidence>
<dbReference type="Pfam" id="PF01593">
    <property type="entry name" value="Amino_oxidase"/>
    <property type="match status" value="1"/>
</dbReference>
<gene>
    <name evidence="6" type="ORF">RSA3_11010</name>
</gene>
<evidence type="ECO:0000256" key="1">
    <source>
        <dbReference type="ARBA" id="ARBA00001974"/>
    </source>
</evidence>
<protein>
    <submittedName>
        <fullName evidence="6">Monooxygenase</fullName>
    </submittedName>
</protein>
<dbReference type="Gene3D" id="3.50.50.60">
    <property type="entry name" value="FAD/NAD(P)-binding domain"/>
    <property type="match status" value="1"/>
</dbReference>
<feature type="binding site" evidence="4">
    <location>
        <position position="432"/>
    </location>
    <ligand>
        <name>FAD</name>
        <dbReference type="ChEBI" id="CHEBI:57692"/>
    </ligand>
</feature>
<organism evidence="6 7">
    <name type="scientific">Microbacterium testaceum</name>
    <name type="common">Aureobacterium testaceum</name>
    <name type="synonym">Brevibacterium testaceum</name>
    <dbReference type="NCBI Taxonomy" id="2033"/>
    <lineage>
        <taxon>Bacteria</taxon>
        <taxon>Bacillati</taxon>
        <taxon>Actinomycetota</taxon>
        <taxon>Actinomycetes</taxon>
        <taxon>Micrococcales</taxon>
        <taxon>Microbacteriaceae</taxon>
        <taxon>Microbacterium</taxon>
    </lineage>
</organism>
<dbReference type="SUPFAM" id="SSF51905">
    <property type="entry name" value="FAD/NAD(P)-binding domain"/>
    <property type="match status" value="1"/>
</dbReference>
<evidence type="ECO:0000256" key="4">
    <source>
        <dbReference type="PIRSR" id="PIRSR601613-1"/>
    </source>
</evidence>
<dbReference type="InterPro" id="IPR001613">
    <property type="entry name" value="Flavin_amine_oxidase"/>
</dbReference>
<evidence type="ECO:0000256" key="3">
    <source>
        <dbReference type="ARBA" id="ARBA00023002"/>
    </source>
</evidence>
<sequence>MTASSNVADRAPSADVDVIVVGAGLSGLTAAHRLRQFGSTVAVFEAASRVGGRVSSADVDGVHVDLGGTFVGPGQDRILALAEEVGVSRYPTYSAGRNVIRWRGEHRRYRGTVPPVGANLLDVGRIQLTLDRLARTVPCGDPAAAAHATEWDAESLGSWLRRSRASAAARDLIAIAGRTTWGCEPDELSFLHALHYIHQAGGLSSMLDTEGGAQEEHFVEGSHEIAVRLAAQLGPALRLSAPVRSIEVTDEGVRVSTADEHVTARTVVVAVPPSQRGRIDFSPALPPVHTQMAQRWPAGVLSKAYAIYERPFWRDSDLSGQGLSDTGPVFITFDASPARSDGPGVLLGFIGGVYAREWDELPEPERRARALSSLADLFGPRALDAVGYIDQRWGAEPWVGGGPTAAPGPGAVVPYSAAVGAPVGPILWAGTETAERWTGFMDGAVRAGERAALQARNILASSSTDHEQTGAAR</sequence>
<keyword evidence="6" id="KW-0503">Monooxygenase</keyword>
<dbReference type="PANTHER" id="PTHR43563:SF1">
    <property type="entry name" value="AMINE OXIDASE [FLAVIN-CONTAINING] B"/>
    <property type="match status" value="1"/>
</dbReference>
<evidence type="ECO:0000256" key="2">
    <source>
        <dbReference type="ARBA" id="ARBA00005995"/>
    </source>
</evidence>
<evidence type="ECO:0000259" key="5">
    <source>
        <dbReference type="Pfam" id="PF01593"/>
    </source>
</evidence>